<feature type="region of interest" description="Disordered" evidence="2">
    <location>
        <begin position="224"/>
        <end position="253"/>
    </location>
</feature>
<sequence>MPASQSELPAFLRPASSTTSDNQKHAHSSWLHSALLPPSALFNSTSSHHRIHVNVTPSSFPRPHHDSNIPFHDSTQDRVLPGSPILAFYADSEAGNGTDDAATMDVDCDDDDDDDDDDFDHDDQSNETGHLPLCSFILRTVRQESQDMLPTQGPAIDKSAPLVTLDLVNELLQSPPPKIVGGQAMDPTKTPLAATPPASRPPFVPGVSAPPCLGWPSARADSSFSDTFSAPTINPPTSPTNVSSPPALPQTRSFPSTSSALYMPYLQPISHMYSKGYAPSAAVSAYTSIHQLPSLSSAVSPATVDSNYTLPPLSPPRATASAPKPTSRSPDSPAFADNPYAQTVTSTVTNATPRDRSATAVRRWTDLEYSTLERAMVTFGRNWKLIDRMHGQNGVVDQILARFTPSHLSSKSSYEVCRKRQLLKMTDEQIGIMATACKGRQMSMRQEREVVARYIQEVTEERRQAAEMLKAEEKERHRLAGGARASAAEALRSVVRSSSQIPA</sequence>
<feature type="region of interest" description="Disordered" evidence="2">
    <location>
        <begin position="308"/>
        <end position="359"/>
    </location>
</feature>
<keyword evidence="1" id="KW-0175">Coiled coil</keyword>
<feature type="region of interest" description="Disordered" evidence="2">
    <location>
        <begin position="1"/>
        <end position="29"/>
    </location>
</feature>
<reference evidence="3 4" key="1">
    <citation type="submission" date="2016-07" db="EMBL/GenBank/DDBJ databases">
        <title>Pervasive Adenine N6-methylation of Active Genes in Fungi.</title>
        <authorList>
            <consortium name="DOE Joint Genome Institute"/>
            <person name="Mondo S.J."/>
            <person name="Dannebaum R.O."/>
            <person name="Kuo R.C."/>
            <person name="Labutti K."/>
            <person name="Haridas S."/>
            <person name="Kuo A."/>
            <person name="Salamov A."/>
            <person name="Ahrendt S.R."/>
            <person name="Lipzen A."/>
            <person name="Sullivan W."/>
            <person name="Andreopoulos W.B."/>
            <person name="Clum A."/>
            <person name="Lindquist E."/>
            <person name="Daum C."/>
            <person name="Ramamoorthy G.K."/>
            <person name="Gryganskyi A."/>
            <person name="Culley D."/>
            <person name="Magnuson J.K."/>
            <person name="James T.Y."/>
            <person name="O'Malley M.A."/>
            <person name="Stajich J.E."/>
            <person name="Spatafora J.W."/>
            <person name="Visel A."/>
            <person name="Grigoriev I.V."/>
        </authorList>
    </citation>
    <scope>NUCLEOTIDE SEQUENCE [LARGE SCALE GENOMIC DNA]</scope>
    <source>
        <strain evidence="3 4">PL171</strain>
    </source>
</reference>
<evidence type="ECO:0000256" key="1">
    <source>
        <dbReference type="SAM" id="Coils"/>
    </source>
</evidence>
<dbReference type="EMBL" id="MCFL01000001">
    <property type="protein sequence ID" value="ORZ41307.1"/>
    <property type="molecule type" value="Genomic_DNA"/>
</dbReference>
<evidence type="ECO:0000256" key="2">
    <source>
        <dbReference type="SAM" id="MobiDB-lite"/>
    </source>
</evidence>
<proteinExistence type="predicted"/>
<feature type="region of interest" description="Disordered" evidence="2">
    <location>
        <begin position="54"/>
        <end position="76"/>
    </location>
</feature>
<evidence type="ECO:0000313" key="3">
    <source>
        <dbReference type="EMBL" id="ORZ41307.1"/>
    </source>
</evidence>
<feature type="compositionally biased region" description="Acidic residues" evidence="2">
    <location>
        <begin position="106"/>
        <end position="121"/>
    </location>
</feature>
<accession>A0A1Y2I379</accession>
<dbReference type="AlphaFoldDB" id="A0A1Y2I379"/>
<organism evidence="3 4">
    <name type="scientific">Catenaria anguillulae PL171</name>
    <dbReference type="NCBI Taxonomy" id="765915"/>
    <lineage>
        <taxon>Eukaryota</taxon>
        <taxon>Fungi</taxon>
        <taxon>Fungi incertae sedis</taxon>
        <taxon>Blastocladiomycota</taxon>
        <taxon>Blastocladiomycetes</taxon>
        <taxon>Blastocladiales</taxon>
        <taxon>Catenariaceae</taxon>
        <taxon>Catenaria</taxon>
    </lineage>
</organism>
<gene>
    <name evidence="3" type="ORF">BCR44DRAFT_38096</name>
</gene>
<feature type="region of interest" description="Disordered" evidence="2">
    <location>
        <begin position="90"/>
        <end position="127"/>
    </location>
</feature>
<name>A0A1Y2I379_9FUNG</name>
<feature type="coiled-coil region" evidence="1">
    <location>
        <begin position="444"/>
        <end position="475"/>
    </location>
</feature>
<evidence type="ECO:0000313" key="4">
    <source>
        <dbReference type="Proteomes" id="UP000193411"/>
    </source>
</evidence>
<feature type="compositionally biased region" description="Polar residues" evidence="2">
    <location>
        <begin position="340"/>
        <end position="352"/>
    </location>
</feature>
<protein>
    <submittedName>
        <fullName evidence="3">Uncharacterized protein</fullName>
    </submittedName>
</protein>
<comment type="caution">
    <text evidence="3">The sequence shown here is derived from an EMBL/GenBank/DDBJ whole genome shotgun (WGS) entry which is preliminary data.</text>
</comment>
<keyword evidence="4" id="KW-1185">Reference proteome</keyword>
<dbReference type="Proteomes" id="UP000193411">
    <property type="component" value="Unassembled WGS sequence"/>
</dbReference>